<dbReference type="PANTHER" id="PTHR47452">
    <property type="entry name" value="PUTATIVE-RELATED"/>
    <property type="match status" value="1"/>
</dbReference>
<keyword evidence="1" id="KW-0812">Transmembrane</keyword>
<dbReference type="VEuPathDB" id="AmoebaDB:EDI_108780"/>
<sequence>MFIWNSGVHNKINHKTDDTDEVINENKKENNLGKEWIRDFKSSIIMKLFIIAMAVLLFLFVMSVIAAIWFSPKHNRNTKHKNKRVLHFDEKLGFLDEEEKKFKDENPFNLAEFVYQDGSPPILKRQIEIADLSRPNPVSRWMFEDINELFLRKIKLLMTVQPYENGSYPEDDVQQRLMKKLFEKTTFHFDTENPVHGFIPMKEEIKMLPNSKGHILPEYCQGRVDVVWLYVNGSEPHWQETIQRYKTDFDPQRFRDYDALKFSIRSVYLNAPFIHNFFLVVSDSYQIPTFLNRSKIHTIDEFDKFDK</sequence>
<dbReference type="OrthoDB" id="263283at2759"/>
<keyword evidence="3" id="KW-1185">Reference proteome</keyword>
<dbReference type="AlphaFoldDB" id="B0EEE4"/>
<dbReference type="EMBL" id="DS548947">
    <property type="protein sequence ID" value="EDR27108.1"/>
    <property type="molecule type" value="Genomic_DNA"/>
</dbReference>
<dbReference type="Proteomes" id="UP000008076">
    <property type="component" value="Unassembled WGS sequence"/>
</dbReference>
<evidence type="ECO:0000313" key="2">
    <source>
        <dbReference type="EMBL" id="EDR27108.1"/>
    </source>
</evidence>
<name>B0EEE4_ENTDS</name>
<reference evidence="3" key="1">
    <citation type="submission" date="2007-12" db="EMBL/GenBank/DDBJ databases">
        <title>Annotation of Entamoeba dispar SAW760.</title>
        <authorList>
            <person name="Lorenzi H."/>
            <person name="Inman J."/>
            <person name="Schobel S."/>
            <person name="Amedeo P."/>
            <person name="Caler E."/>
        </authorList>
    </citation>
    <scope>NUCLEOTIDE SEQUENCE [LARGE SCALE GENOMIC DNA]</scope>
    <source>
        <strain evidence="3">ATCC PRA-260 / SAW760</strain>
    </source>
</reference>
<proteinExistence type="predicted"/>
<accession>B0EEE4</accession>
<dbReference type="RefSeq" id="XP_001736645.1">
    <property type="nucleotide sequence ID" value="XM_001736593.1"/>
</dbReference>
<evidence type="ECO:0000313" key="3">
    <source>
        <dbReference type="Proteomes" id="UP000008076"/>
    </source>
</evidence>
<feature type="transmembrane region" description="Helical" evidence="1">
    <location>
        <begin position="48"/>
        <end position="70"/>
    </location>
</feature>
<organism evidence="3">
    <name type="scientific">Entamoeba dispar (strain ATCC PRA-260 / SAW760)</name>
    <dbReference type="NCBI Taxonomy" id="370354"/>
    <lineage>
        <taxon>Eukaryota</taxon>
        <taxon>Amoebozoa</taxon>
        <taxon>Evosea</taxon>
        <taxon>Archamoebae</taxon>
        <taxon>Mastigamoebida</taxon>
        <taxon>Entamoebidae</taxon>
        <taxon>Entamoeba</taxon>
    </lineage>
</organism>
<dbReference type="KEGG" id="edi:EDI_108780"/>
<keyword evidence="1" id="KW-1133">Transmembrane helix</keyword>
<keyword evidence="1" id="KW-0472">Membrane</keyword>
<dbReference type="PANTHER" id="PTHR47452:SF2">
    <property type="entry name" value="GLYCOSYLTRANSFERASE"/>
    <property type="match status" value="1"/>
</dbReference>
<dbReference type="InterPro" id="IPR053362">
    <property type="entry name" value="RPS_phosphotransferase_WefF"/>
</dbReference>
<gene>
    <name evidence="2" type="ORF">EDI_108780</name>
</gene>
<protein>
    <submittedName>
        <fullName evidence="2">Uncharacterized protein</fullName>
    </submittedName>
</protein>
<evidence type="ECO:0000256" key="1">
    <source>
        <dbReference type="SAM" id="Phobius"/>
    </source>
</evidence>
<feature type="non-terminal residue" evidence="2">
    <location>
        <position position="307"/>
    </location>
</feature>
<dbReference type="GeneID" id="5881647"/>